<keyword evidence="2 7" id="KW-0418">Kinase</keyword>
<proteinExistence type="predicted"/>
<keyword evidence="5" id="KW-0472">Membrane</keyword>
<dbReference type="PANTHER" id="PTHR24421">
    <property type="entry name" value="NITRATE/NITRITE SENSOR PROTEIN NARX-RELATED"/>
    <property type="match status" value="1"/>
</dbReference>
<dbReference type="InterPro" id="IPR036890">
    <property type="entry name" value="HATPase_C_sf"/>
</dbReference>
<dbReference type="Pfam" id="PF07730">
    <property type="entry name" value="HisKA_3"/>
    <property type="match status" value="1"/>
</dbReference>
<feature type="region of interest" description="Disordered" evidence="4">
    <location>
        <begin position="1"/>
        <end position="43"/>
    </location>
</feature>
<dbReference type="EMBL" id="SNXZ01000004">
    <property type="protein sequence ID" value="TDP96601.1"/>
    <property type="molecule type" value="Genomic_DNA"/>
</dbReference>
<feature type="transmembrane region" description="Helical" evidence="5">
    <location>
        <begin position="187"/>
        <end position="204"/>
    </location>
</feature>
<feature type="transmembrane region" description="Helical" evidence="5">
    <location>
        <begin position="61"/>
        <end position="78"/>
    </location>
</feature>
<dbReference type="CDD" id="cd16917">
    <property type="entry name" value="HATPase_UhpB-NarQ-NarX-like"/>
    <property type="match status" value="1"/>
</dbReference>
<keyword evidence="3" id="KW-0902">Two-component regulatory system</keyword>
<dbReference type="InterPro" id="IPR011712">
    <property type="entry name" value="Sig_transdc_His_kin_sub3_dim/P"/>
</dbReference>
<dbReference type="Proteomes" id="UP000295444">
    <property type="component" value="Unassembled WGS sequence"/>
</dbReference>
<feature type="transmembrane region" description="Helical" evidence="5">
    <location>
        <begin position="147"/>
        <end position="175"/>
    </location>
</feature>
<dbReference type="SUPFAM" id="SSF55874">
    <property type="entry name" value="ATPase domain of HSP90 chaperone/DNA topoisomerase II/histidine kinase"/>
    <property type="match status" value="1"/>
</dbReference>
<name>A0A4R6S9W7_LABRH</name>
<dbReference type="GO" id="GO:0016020">
    <property type="term" value="C:membrane"/>
    <property type="evidence" value="ECO:0007669"/>
    <property type="project" value="InterPro"/>
</dbReference>
<evidence type="ECO:0000256" key="4">
    <source>
        <dbReference type="SAM" id="MobiDB-lite"/>
    </source>
</evidence>
<dbReference type="InterPro" id="IPR050482">
    <property type="entry name" value="Sensor_HK_TwoCompSys"/>
</dbReference>
<sequence>MLAPFSEDVTGDTRMTARAMEAGETGDGRPRQPRKRSWPRRDPAVEAQGDYGTLAPRLSRGVLIGVFAGFCAVTLTNISTLPDLGVLPKVFAVLDTLALLALQLLYFSRDPIKVRTHTGIAMNVLQAALAYLPLLVFHHAWTGMPGFVAGTALLVLPAIAAWSAFGLVVLSMTLYQASAGFEVTDTVYIFVSTSITGLVVYGLTRLSTLVKEVNAARSELAEMAVARERLRFARDLHDLLGYSLSAITLKSELTHRLVAKDPERAREELSEVLAISRQALADVRSVASGYRELSLEDESRSARSVLAAADVDVQMHMNYDDLPARVTTVLATVLREGVTNVLRHSKAEQVKICVRQNDDQVAILVVNDGVPDEPMEQVARSDNSGSGIHNLSDRVTALGGLLSAGVGTDGRFRLTAAVPLRPGVKPDLVTEAA</sequence>
<keyword evidence="5" id="KW-0812">Transmembrane</keyword>
<organism evidence="7 8">
    <name type="scientific">Labedaea rhizosphaerae</name>
    <dbReference type="NCBI Taxonomy" id="598644"/>
    <lineage>
        <taxon>Bacteria</taxon>
        <taxon>Bacillati</taxon>
        <taxon>Actinomycetota</taxon>
        <taxon>Actinomycetes</taxon>
        <taxon>Pseudonocardiales</taxon>
        <taxon>Pseudonocardiaceae</taxon>
        <taxon>Labedaea</taxon>
    </lineage>
</organism>
<protein>
    <submittedName>
        <fullName evidence="7">Two-component system sensor histidine kinase DesK</fullName>
    </submittedName>
</protein>
<dbReference type="AlphaFoldDB" id="A0A4R6S9W7"/>
<feature type="transmembrane region" description="Helical" evidence="5">
    <location>
        <begin position="90"/>
        <end position="108"/>
    </location>
</feature>
<gene>
    <name evidence="7" type="ORF">EV186_104589</name>
</gene>
<dbReference type="PANTHER" id="PTHR24421:SF63">
    <property type="entry name" value="SENSOR HISTIDINE KINASE DESK"/>
    <property type="match status" value="1"/>
</dbReference>
<dbReference type="Gene3D" id="1.20.5.1930">
    <property type="match status" value="1"/>
</dbReference>
<feature type="transmembrane region" description="Helical" evidence="5">
    <location>
        <begin position="120"/>
        <end position="141"/>
    </location>
</feature>
<keyword evidence="5" id="KW-1133">Transmembrane helix</keyword>
<dbReference type="Gene3D" id="3.30.565.10">
    <property type="entry name" value="Histidine kinase-like ATPase, C-terminal domain"/>
    <property type="match status" value="1"/>
</dbReference>
<reference evidence="7 8" key="1">
    <citation type="submission" date="2019-03" db="EMBL/GenBank/DDBJ databases">
        <title>Genomic Encyclopedia of Type Strains, Phase IV (KMG-IV): sequencing the most valuable type-strain genomes for metagenomic binning, comparative biology and taxonomic classification.</title>
        <authorList>
            <person name="Goeker M."/>
        </authorList>
    </citation>
    <scope>NUCLEOTIDE SEQUENCE [LARGE SCALE GENOMIC DNA]</scope>
    <source>
        <strain evidence="7 8">DSM 45361</strain>
    </source>
</reference>
<dbReference type="GO" id="GO:0046983">
    <property type="term" value="F:protein dimerization activity"/>
    <property type="evidence" value="ECO:0007669"/>
    <property type="project" value="InterPro"/>
</dbReference>
<dbReference type="GO" id="GO:0000155">
    <property type="term" value="F:phosphorelay sensor kinase activity"/>
    <property type="evidence" value="ECO:0007669"/>
    <property type="project" value="InterPro"/>
</dbReference>
<accession>A0A4R6S9W7</accession>
<evidence type="ECO:0000259" key="6">
    <source>
        <dbReference type="Pfam" id="PF07730"/>
    </source>
</evidence>
<keyword evidence="1" id="KW-0808">Transferase</keyword>
<evidence type="ECO:0000313" key="8">
    <source>
        <dbReference type="Proteomes" id="UP000295444"/>
    </source>
</evidence>
<evidence type="ECO:0000313" key="7">
    <source>
        <dbReference type="EMBL" id="TDP96601.1"/>
    </source>
</evidence>
<feature type="domain" description="Signal transduction histidine kinase subgroup 3 dimerisation and phosphoacceptor" evidence="6">
    <location>
        <begin position="228"/>
        <end position="292"/>
    </location>
</feature>
<dbReference type="OrthoDB" id="5241784at2"/>
<evidence type="ECO:0000256" key="5">
    <source>
        <dbReference type="SAM" id="Phobius"/>
    </source>
</evidence>
<keyword evidence="8" id="KW-1185">Reference proteome</keyword>
<comment type="caution">
    <text evidence="7">The sequence shown here is derived from an EMBL/GenBank/DDBJ whole genome shotgun (WGS) entry which is preliminary data.</text>
</comment>
<evidence type="ECO:0000256" key="2">
    <source>
        <dbReference type="ARBA" id="ARBA00022777"/>
    </source>
</evidence>
<evidence type="ECO:0000256" key="1">
    <source>
        <dbReference type="ARBA" id="ARBA00022679"/>
    </source>
</evidence>
<evidence type="ECO:0000256" key="3">
    <source>
        <dbReference type="ARBA" id="ARBA00023012"/>
    </source>
</evidence>